<reference evidence="3" key="1">
    <citation type="journal article" date="2019" name="Int. J. Syst. Evol. Microbiol.">
        <title>The Global Catalogue of Microorganisms (GCM) 10K type strain sequencing project: providing services to taxonomists for standard genome sequencing and annotation.</title>
        <authorList>
            <consortium name="The Broad Institute Genomics Platform"/>
            <consortium name="The Broad Institute Genome Sequencing Center for Infectious Disease"/>
            <person name="Wu L."/>
            <person name="Ma J."/>
        </authorList>
    </citation>
    <scope>NUCLEOTIDE SEQUENCE [LARGE SCALE GENOMIC DNA]</scope>
    <source>
        <strain evidence="3">CCUG 43111</strain>
    </source>
</reference>
<evidence type="ECO:0000256" key="1">
    <source>
        <dbReference type="SAM" id="SignalP"/>
    </source>
</evidence>
<keyword evidence="1" id="KW-0732">Signal</keyword>
<name>A0ABW0MFJ0_9BURK</name>
<evidence type="ECO:0000313" key="2">
    <source>
        <dbReference type="EMBL" id="MFC5476589.1"/>
    </source>
</evidence>
<proteinExistence type="predicted"/>
<accession>A0ABW0MFJ0</accession>
<gene>
    <name evidence="2" type="ORF">ACFPQ5_00195</name>
</gene>
<dbReference type="RefSeq" id="WP_379750716.1">
    <property type="nucleotide sequence ID" value="NZ_JBHSMR010000001.1"/>
</dbReference>
<dbReference type="PROSITE" id="PS51257">
    <property type="entry name" value="PROKAR_LIPOPROTEIN"/>
    <property type="match status" value="1"/>
</dbReference>
<sequence length="156" mass="16753">MTRLVRAAGLAWLALACSAAQALPSTFGPVIGSALLCRSQLDNAYFHSYLSTAFGPATKHEGGAFWFKGEATLWGKQVQELMVSDDTNAMVFIAAVVDARPEELEEAIHGAVGIRHKAADASQYPLRVSSASSVIAYHQGKSKIYCARYKPLPPGR</sequence>
<dbReference type="EMBL" id="JBHSMR010000001">
    <property type="protein sequence ID" value="MFC5476589.1"/>
    <property type="molecule type" value="Genomic_DNA"/>
</dbReference>
<comment type="caution">
    <text evidence="2">The sequence shown here is derived from an EMBL/GenBank/DDBJ whole genome shotgun (WGS) entry which is preliminary data.</text>
</comment>
<keyword evidence="3" id="KW-1185">Reference proteome</keyword>
<protein>
    <submittedName>
        <fullName evidence="2">Uncharacterized protein</fullName>
    </submittedName>
</protein>
<evidence type="ECO:0000313" key="3">
    <source>
        <dbReference type="Proteomes" id="UP001596101"/>
    </source>
</evidence>
<dbReference type="Proteomes" id="UP001596101">
    <property type="component" value="Unassembled WGS sequence"/>
</dbReference>
<organism evidence="2 3">
    <name type="scientific">Massilia suwonensis</name>
    <dbReference type="NCBI Taxonomy" id="648895"/>
    <lineage>
        <taxon>Bacteria</taxon>
        <taxon>Pseudomonadati</taxon>
        <taxon>Pseudomonadota</taxon>
        <taxon>Betaproteobacteria</taxon>
        <taxon>Burkholderiales</taxon>
        <taxon>Oxalobacteraceae</taxon>
        <taxon>Telluria group</taxon>
        <taxon>Massilia</taxon>
    </lineage>
</organism>
<feature type="signal peptide" evidence="1">
    <location>
        <begin position="1"/>
        <end position="22"/>
    </location>
</feature>
<feature type="chain" id="PRO_5045456937" evidence="1">
    <location>
        <begin position="23"/>
        <end position="156"/>
    </location>
</feature>